<accession>A0A317SNI1</accession>
<dbReference type="AlphaFoldDB" id="A0A317SNI1"/>
<comment type="caution">
    <text evidence="1">The sequence shown here is derived from an EMBL/GenBank/DDBJ whole genome shotgun (WGS) entry which is preliminary data.</text>
</comment>
<keyword evidence="2" id="KW-1185">Reference proteome</keyword>
<evidence type="ECO:0000313" key="1">
    <source>
        <dbReference type="EMBL" id="PWW75167.1"/>
    </source>
</evidence>
<proteinExistence type="predicted"/>
<organism evidence="1 2">
    <name type="scientific">Tuber magnatum</name>
    <name type="common">white Piedmont truffle</name>
    <dbReference type="NCBI Taxonomy" id="42249"/>
    <lineage>
        <taxon>Eukaryota</taxon>
        <taxon>Fungi</taxon>
        <taxon>Dikarya</taxon>
        <taxon>Ascomycota</taxon>
        <taxon>Pezizomycotina</taxon>
        <taxon>Pezizomycetes</taxon>
        <taxon>Pezizales</taxon>
        <taxon>Tuberaceae</taxon>
        <taxon>Tuber</taxon>
    </lineage>
</organism>
<reference evidence="1 2" key="1">
    <citation type="submission" date="2018-03" db="EMBL/GenBank/DDBJ databases">
        <title>Genomes of Pezizomycetes fungi and the evolution of truffles.</title>
        <authorList>
            <person name="Murat C."/>
            <person name="Payen T."/>
            <person name="Noel B."/>
            <person name="Kuo A."/>
            <person name="Martin F.M."/>
        </authorList>
    </citation>
    <scope>NUCLEOTIDE SEQUENCE [LARGE SCALE GENOMIC DNA]</scope>
    <source>
        <strain evidence="1">091103-1</strain>
    </source>
</reference>
<dbReference type="OrthoDB" id="2015125at2759"/>
<dbReference type="EMBL" id="PYWC01000050">
    <property type="protein sequence ID" value="PWW75167.1"/>
    <property type="molecule type" value="Genomic_DNA"/>
</dbReference>
<dbReference type="Proteomes" id="UP000246991">
    <property type="component" value="Unassembled WGS sequence"/>
</dbReference>
<name>A0A317SNI1_9PEZI</name>
<evidence type="ECO:0000313" key="2">
    <source>
        <dbReference type="Proteomes" id="UP000246991"/>
    </source>
</evidence>
<gene>
    <name evidence="1" type="ORF">C7212DRAFT_345468</name>
</gene>
<sequence length="149" mass="16759">MSLSKVEEGIRGQIVVHEREDPINGKVKKGGVPNRLKPHHSLFMKYLQLQPEECQVEVADNRMVFAEEVGMIMLKLVVFRVRITATVKTVPHVSSLGRTLISHAQLGKMGIFVEHVKDYGLYMRESGPNARIVGLAPEVDHLYPLVYSV</sequence>
<protein>
    <submittedName>
        <fullName evidence="1">Uncharacterized protein</fullName>
    </submittedName>
</protein>